<comment type="caution">
    <text evidence="3">The sequence shown here is derived from an EMBL/GenBank/DDBJ whole genome shotgun (WGS) entry which is preliminary data.</text>
</comment>
<dbReference type="AlphaFoldDB" id="A0A0R1KB17"/>
<dbReference type="Pfam" id="PF05913">
    <property type="entry name" value="MupG_C"/>
    <property type="match status" value="1"/>
</dbReference>
<evidence type="ECO:0000313" key="3">
    <source>
        <dbReference type="EMBL" id="KRK80536.1"/>
    </source>
</evidence>
<reference evidence="3 4" key="1">
    <citation type="journal article" date="2015" name="Genome Announc.">
        <title>Expanding the biotechnology potential of lactobacilli through comparative genomics of 213 strains and associated genera.</title>
        <authorList>
            <person name="Sun Z."/>
            <person name="Harris H.M."/>
            <person name="McCann A."/>
            <person name="Guo C."/>
            <person name="Argimon S."/>
            <person name="Zhang W."/>
            <person name="Yang X."/>
            <person name="Jeffery I.B."/>
            <person name="Cooney J.C."/>
            <person name="Kagawa T.F."/>
            <person name="Liu W."/>
            <person name="Song Y."/>
            <person name="Salvetti E."/>
            <person name="Wrobel A."/>
            <person name="Rasinkangas P."/>
            <person name="Parkhill J."/>
            <person name="Rea M.C."/>
            <person name="O'Sullivan O."/>
            <person name="Ritari J."/>
            <person name="Douillard F.P."/>
            <person name="Paul Ross R."/>
            <person name="Yang R."/>
            <person name="Briner A.E."/>
            <person name="Felis G.E."/>
            <person name="de Vos W.M."/>
            <person name="Barrangou R."/>
            <person name="Klaenhammer T.R."/>
            <person name="Caufield P.W."/>
            <person name="Cui Y."/>
            <person name="Zhang H."/>
            <person name="O'Toole P.W."/>
        </authorList>
    </citation>
    <scope>NUCLEOTIDE SEQUENCE [LARGE SCALE GENOMIC DNA]</scope>
    <source>
        <strain evidence="3 4">DSM 19682</strain>
    </source>
</reference>
<dbReference type="eggNOG" id="COG3589">
    <property type="taxonomic scope" value="Bacteria"/>
</dbReference>
<gene>
    <name evidence="3" type="ORF">FD03_GL001960</name>
</gene>
<organism evidence="3 4">
    <name type="scientific">Companilactobacillus nodensis DSM 19682 = JCM 14932 = NBRC 107160</name>
    <dbReference type="NCBI Taxonomy" id="1423775"/>
    <lineage>
        <taxon>Bacteria</taxon>
        <taxon>Bacillati</taxon>
        <taxon>Bacillota</taxon>
        <taxon>Bacilli</taxon>
        <taxon>Lactobacillales</taxon>
        <taxon>Lactobacillaceae</taxon>
        <taxon>Companilactobacillus</taxon>
    </lineage>
</organism>
<feature type="domain" description="6-phospho-N-acetylmuramidase C-terminal" evidence="1">
    <location>
        <begin position="245"/>
        <end position="341"/>
    </location>
</feature>
<evidence type="ECO:0000313" key="4">
    <source>
        <dbReference type="Proteomes" id="UP000051248"/>
    </source>
</evidence>
<dbReference type="OrthoDB" id="5809921at2"/>
<dbReference type="PANTHER" id="PTHR38435:SF2">
    <property type="entry name" value="DUF871 DOMAIN-CONTAINING PROTEIN"/>
    <property type="match status" value="1"/>
</dbReference>
<protein>
    <submittedName>
        <fullName evidence="3">Outer surface protein</fullName>
    </submittedName>
</protein>
<dbReference type="PANTHER" id="PTHR38435">
    <property type="match status" value="1"/>
</dbReference>
<dbReference type="InterPro" id="IPR017853">
    <property type="entry name" value="GH"/>
</dbReference>
<dbReference type="EMBL" id="AZDZ01000003">
    <property type="protein sequence ID" value="KRK80536.1"/>
    <property type="molecule type" value="Genomic_DNA"/>
</dbReference>
<dbReference type="Pfam" id="PF19200">
    <property type="entry name" value="MupG_N"/>
    <property type="match status" value="1"/>
</dbReference>
<evidence type="ECO:0000259" key="2">
    <source>
        <dbReference type="Pfam" id="PF19200"/>
    </source>
</evidence>
<accession>A0A0R1KB17</accession>
<feature type="domain" description="6-phospho-N-acetylmuramidase N-terminal" evidence="2">
    <location>
        <begin position="2"/>
        <end position="217"/>
    </location>
</feature>
<dbReference type="InterPro" id="IPR043894">
    <property type="entry name" value="MupG_C"/>
</dbReference>
<dbReference type="PATRIC" id="fig|1423775.4.peg.1998"/>
<dbReference type="InterPro" id="IPR013785">
    <property type="entry name" value="Aldolase_TIM"/>
</dbReference>
<dbReference type="InterPro" id="IPR043797">
    <property type="entry name" value="MupG_N"/>
</dbReference>
<keyword evidence="4" id="KW-1185">Reference proteome</keyword>
<dbReference type="Gene3D" id="3.20.20.70">
    <property type="entry name" value="Aldolase class I"/>
    <property type="match status" value="1"/>
</dbReference>
<proteinExistence type="predicted"/>
<dbReference type="STRING" id="1423775.FD03_GL001960"/>
<dbReference type="SUPFAM" id="SSF51445">
    <property type="entry name" value="(Trans)glycosidases"/>
    <property type="match status" value="1"/>
</dbReference>
<dbReference type="InterPro" id="IPR029000">
    <property type="entry name" value="Cyclophilin-like_dom_sf"/>
</dbReference>
<sequence length="348" mass="39839">MIGFSFYLDQTLDDETLRYFKSMKNYGFSEVFTSAHIPEKDPQKYLQAFDKLITTVNSLNLKLVINIDKPSLHILHNRLNDADIVLRLDDSFSCDDIVALSKQTTVALNAGTIDDADITELKKSDIDFHTLEAWYNYYPHPDTGLDLTWLAQKNRWLHKLGFKTQAFVAGNKPYRGPLMEGLPTLERHRRTSPFISAVELDKLNTDGIVIGDSYLNIDLRKSFNAYFIDGYIPLHISDIKIGTPSYLFTKVFHNRKDPARDVIRLTESREMNHRNIGPTNNIERVFGSVTIDNRNYGNYMGEIQIVCRHLPASQNVNVLGTIIKSDLKLLSYIDSGSAFKITRIHNQF</sequence>
<evidence type="ECO:0000259" key="1">
    <source>
        <dbReference type="Pfam" id="PF05913"/>
    </source>
</evidence>
<name>A0A0R1KB17_9LACO</name>
<dbReference type="Gene3D" id="2.40.100.10">
    <property type="entry name" value="Cyclophilin-like"/>
    <property type="match status" value="1"/>
</dbReference>
<dbReference type="RefSeq" id="WP_025024304.1">
    <property type="nucleotide sequence ID" value="NZ_AZDZ01000003.1"/>
</dbReference>
<dbReference type="InterPro" id="IPR008589">
    <property type="entry name" value="MupG"/>
</dbReference>
<dbReference type="Proteomes" id="UP000051248">
    <property type="component" value="Unassembled WGS sequence"/>
</dbReference>
<dbReference type="SUPFAM" id="SSF50891">
    <property type="entry name" value="Cyclophilin-like"/>
    <property type="match status" value="1"/>
</dbReference>